<name>A0A225DXE8_9BACT</name>
<evidence type="ECO:0000313" key="2">
    <source>
        <dbReference type="Proteomes" id="UP000214646"/>
    </source>
</evidence>
<dbReference type="Proteomes" id="UP000214646">
    <property type="component" value="Unassembled WGS sequence"/>
</dbReference>
<protein>
    <submittedName>
        <fullName evidence="1">Uncharacterized protein</fullName>
    </submittedName>
</protein>
<accession>A0A225DXE8</accession>
<proteinExistence type="predicted"/>
<dbReference type="EMBL" id="NIDE01000005">
    <property type="protein sequence ID" value="OWK42386.1"/>
    <property type="molecule type" value="Genomic_DNA"/>
</dbReference>
<reference evidence="2" key="1">
    <citation type="submission" date="2017-06" db="EMBL/GenBank/DDBJ databases">
        <title>Genome analysis of Fimbriiglobus ruber SP5, the first member of the order Planctomycetales with confirmed chitinolytic capability.</title>
        <authorList>
            <person name="Ravin N.V."/>
            <person name="Rakitin A.L."/>
            <person name="Ivanova A.A."/>
            <person name="Beletsky A.V."/>
            <person name="Kulichevskaya I.S."/>
            <person name="Mardanov A.V."/>
            <person name="Dedysh S.N."/>
        </authorList>
    </citation>
    <scope>NUCLEOTIDE SEQUENCE [LARGE SCALE GENOMIC DNA]</scope>
    <source>
        <strain evidence="2">SP5</strain>
    </source>
</reference>
<evidence type="ECO:0000313" key="1">
    <source>
        <dbReference type="EMBL" id="OWK42386.1"/>
    </source>
</evidence>
<sequence length="55" mass="6733">MKLDFCPFCKRDIDLNREPAFDTREDNHIERCVIRTKRYSRKKTSEIKAQTKEDR</sequence>
<keyword evidence="2" id="KW-1185">Reference proteome</keyword>
<comment type="caution">
    <text evidence="1">The sequence shown here is derived from an EMBL/GenBank/DDBJ whole genome shotgun (WGS) entry which is preliminary data.</text>
</comment>
<organism evidence="1 2">
    <name type="scientific">Fimbriiglobus ruber</name>
    <dbReference type="NCBI Taxonomy" id="1908690"/>
    <lineage>
        <taxon>Bacteria</taxon>
        <taxon>Pseudomonadati</taxon>
        <taxon>Planctomycetota</taxon>
        <taxon>Planctomycetia</taxon>
        <taxon>Gemmatales</taxon>
        <taxon>Gemmataceae</taxon>
        <taxon>Fimbriiglobus</taxon>
    </lineage>
</organism>
<dbReference type="AlphaFoldDB" id="A0A225DXE8"/>
<gene>
    <name evidence="1" type="ORF">FRUB_04464</name>
</gene>